<dbReference type="NCBIfam" id="TIGR01640">
    <property type="entry name" value="F_box_assoc_1"/>
    <property type="match status" value="1"/>
</dbReference>
<dbReference type="PANTHER" id="PTHR31672">
    <property type="entry name" value="BNACNNG10540D PROTEIN"/>
    <property type="match status" value="1"/>
</dbReference>
<dbReference type="Gene3D" id="1.20.1280.50">
    <property type="match status" value="1"/>
</dbReference>
<feature type="domain" description="F-box" evidence="1">
    <location>
        <begin position="1"/>
        <end position="47"/>
    </location>
</feature>
<gene>
    <name evidence="2" type="ORF">CURHAP_LOCUS36947</name>
</gene>
<dbReference type="PROSITE" id="PS50181">
    <property type="entry name" value="FBOX"/>
    <property type="match status" value="1"/>
</dbReference>
<reference evidence="2 3" key="1">
    <citation type="submission" date="2020-05" db="EMBL/GenBank/DDBJ databases">
        <authorList>
            <person name="Campoy J."/>
            <person name="Schneeberger K."/>
            <person name="Spophaly S."/>
        </authorList>
    </citation>
    <scope>NUCLEOTIDE SEQUENCE [LARGE SCALE GENOMIC DNA]</scope>
    <source>
        <strain evidence="2">PruArmRojPasFocal</strain>
    </source>
</reference>
<evidence type="ECO:0000259" key="1">
    <source>
        <dbReference type="PROSITE" id="PS50181"/>
    </source>
</evidence>
<dbReference type="InterPro" id="IPR013187">
    <property type="entry name" value="F-box-assoc_dom_typ3"/>
</dbReference>
<dbReference type="InterPro" id="IPR017451">
    <property type="entry name" value="F-box-assoc_interact_dom"/>
</dbReference>
<dbReference type="CDD" id="cd22157">
    <property type="entry name" value="F-box_AtFBW1-like"/>
    <property type="match status" value="1"/>
</dbReference>
<dbReference type="EMBL" id="CAEKDK010000006">
    <property type="protein sequence ID" value="CAB4283058.1"/>
    <property type="molecule type" value="Genomic_DNA"/>
</dbReference>
<dbReference type="Pfam" id="PF12937">
    <property type="entry name" value="F-box-like"/>
    <property type="match status" value="1"/>
</dbReference>
<organism evidence="2 3">
    <name type="scientific">Prunus armeniaca</name>
    <name type="common">Apricot</name>
    <name type="synonym">Armeniaca vulgaris</name>
    <dbReference type="NCBI Taxonomy" id="36596"/>
    <lineage>
        <taxon>Eukaryota</taxon>
        <taxon>Viridiplantae</taxon>
        <taxon>Streptophyta</taxon>
        <taxon>Embryophyta</taxon>
        <taxon>Tracheophyta</taxon>
        <taxon>Spermatophyta</taxon>
        <taxon>Magnoliopsida</taxon>
        <taxon>eudicotyledons</taxon>
        <taxon>Gunneridae</taxon>
        <taxon>Pentapetalae</taxon>
        <taxon>rosids</taxon>
        <taxon>fabids</taxon>
        <taxon>Rosales</taxon>
        <taxon>Rosaceae</taxon>
        <taxon>Amygdaloideae</taxon>
        <taxon>Amygdaleae</taxon>
        <taxon>Prunus</taxon>
    </lineage>
</organism>
<dbReference type="InterPro" id="IPR036047">
    <property type="entry name" value="F-box-like_dom_sf"/>
</dbReference>
<proteinExistence type="predicted"/>
<dbReference type="InterPro" id="IPR001810">
    <property type="entry name" value="F-box_dom"/>
</dbReference>
<dbReference type="AlphaFoldDB" id="A0A6J5VAZ8"/>
<dbReference type="InterPro" id="IPR050796">
    <property type="entry name" value="SCF_F-box_component"/>
</dbReference>
<sequence>MEKLPRDVALDIFSRLPITSLMQIKCVCRSWRALGKDPRLLIMYQAIANKRNPCLILHCDSPIQNSLHFVESSQIRHHEHYTNNARRINAQIRYVAPEFHVVGSCNGLLCISNALYFNPLLVFNPLTTNYIRLPNTTQYPKQQEVAFGFGFHPTTMEYKIVWISYLNNYYQGHQLPLQSRVQVLTLGSNAWRISVSPRCKLEQGSSEALVNGNLHWVTTRHKHRPGPCLRIVCFDLAEEKFREIESPGCGILNICNFHLVVLGGCLSAVVCHDDGKIDIWIMKEYGSKESWTKEYVIGESLFRSLSERRNSRPSSRIWKRPTLSKGKIQVLCSLRNGEILLEYENGVLVSYNTESQEFQQLMIHGLPKWFSTIVHFETLYPADENSIEGGGGRSVTALLPVFSSYIFLLGRLPEIIFSLCYGCGGGVTTTALLQVVVVGFV</sequence>
<dbReference type="Proteomes" id="UP000507222">
    <property type="component" value="Unassembled WGS sequence"/>
</dbReference>
<accession>A0A6J5VAZ8</accession>
<protein>
    <recommendedName>
        <fullName evidence="1">F-box domain-containing protein</fullName>
    </recommendedName>
</protein>
<dbReference type="SMART" id="SM00256">
    <property type="entry name" value="FBOX"/>
    <property type="match status" value="1"/>
</dbReference>
<evidence type="ECO:0000313" key="2">
    <source>
        <dbReference type="EMBL" id="CAB4283058.1"/>
    </source>
</evidence>
<evidence type="ECO:0000313" key="3">
    <source>
        <dbReference type="Proteomes" id="UP000507222"/>
    </source>
</evidence>
<dbReference type="SUPFAM" id="SSF81383">
    <property type="entry name" value="F-box domain"/>
    <property type="match status" value="1"/>
</dbReference>
<name>A0A6J5VAZ8_PRUAR</name>
<dbReference type="Pfam" id="PF08268">
    <property type="entry name" value="FBA_3"/>
    <property type="match status" value="1"/>
</dbReference>